<keyword evidence="2" id="KW-1003">Cell membrane</keyword>
<evidence type="ECO:0000256" key="5">
    <source>
        <dbReference type="ARBA" id="ARBA00022725"/>
    </source>
</evidence>
<evidence type="ECO:0000256" key="8">
    <source>
        <dbReference type="ARBA" id="ARBA00023170"/>
    </source>
</evidence>
<name>A0A6G1LPK8_9HYME</name>
<comment type="caution">
    <text evidence="10">Lacks conserved residue(s) required for the propagation of feature annotation.</text>
</comment>
<dbReference type="PANTHER" id="PTHR21137">
    <property type="entry name" value="ODORANT RECEPTOR"/>
    <property type="match status" value="1"/>
</dbReference>
<evidence type="ECO:0000256" key="7">
    <source>
        <dbReference type="ARBA" id="ARBA00023136"/>
    </source>
</evidence>
<feature type="transmembrane region" description="Helical" evidence="10">
    <location>
        <begin position="367"/>
        <end position="385"/>
    </location>
</feature>
<comment type="subcellular location">
    <subcellularLocation>
        <location evidence="1 10">Cell membrane</location>
        <topology evidence="1 10">Multi-pass membrane protein</topology>
    </subcellularLocation>
</comment>
<dbReference type="Proteomes" id="UP000479987">
    <property type="component" value="Unassembled WGS sequence"/>
</dbReference>
<dbReference type="GO" id="GO:0007165">
    <property type="term" value="P:signal transduction"/>
    <property type="evidence" value="ECO:0007669"/>
    <property type="project" value="UniProtKB-KW"/>
</dbReference>
<evidence type="ECO:0000313" key="11">
    <source>
        <dbReference type="EMBL" id="KAF3054400.1"/>
    </source>
</evidence>
<organism evidence="11 12">
    <name type="scientific">Nylanderia fulva</name>
    <dbReference type="NCBI Taxonomy" id="613905"/>
    <lineage>
        <taxon>Eukaryota</taxon>
        <taxon>Metazoa</taxon>
        <taxon>Ecdysozoa</taxon>
        <taxon>Arthropoda</taxon>
        <taxon>Hexapoda</taxon>
        <taxon>Insecta</taxon>
        <taxon>Pterygota</taxon>
        <taxon>Neoptera</taxon>
        <taxon>Endopterygota</taxon>
        <taxon>Hymenoptera</taxon>
        <taxon>Apocrita</taxon>
        <taxon>Aculeata</taxon>
        <taxon>Formicoidea</taxon>
        <taxon>Formicidae</taxon>
        <taxon>Formicinae</taxon>
        <taxon>Nylanderia</taxon>
    </lineage>
</organism>
<accession>A0A6G1LPK8</accession>
<keyword evidence="9 10" id="KW-0807">Transducer</keyword>
<evidence type="ECO:0000256" key="1">
    <source>
        <dbReference type="ARBA" id="ARBA00004651"/>
    </source>
</evidence>
<evidence type="ECO:0000256" key="9">
    <source>
        <dbReference type="ARBA" id="ARBA00023224"/>
    </source>
</evidence>
<keyword evidence="3 10" id="KW-0716">Sensory transduction</keyword>
<keyword evidence="5 10" id="KW-0552">Olfaction</keyword>
<comment type="caution">
    <text evidence="11">The sequence shown here is derived from an EMBL/GenBank/DDBJ whole genome shotgun (WGS) entry which is preliminary data.</text>
</comment>
<dbReference type="Pfam" id="PF02949">
    <property type="entry name" value="7tm_6"/>
    <property type="match status" value="1"/>
</dbReference>
<feature type="transmembrane region" description="Helical" evidence="10">
    <location>
        <begin position="72"/>
        <end position="91"/>
    </location>
</feature>
<evidence type="ECO:0000256" key="6">
    <source>
        <dbReference type="ARBA" id="ARBA00022989"/>
    </source>
</evidence>
<keyword evidence="12" id="KW-1185">Reference proteome</keyword>
<evidence type="ECO:0000256" key="4">
    <source>
        <dbReference type="ARBA" id="ARBA00022692"/>
    </source>
</evidence>
<keyword evidence="8 10" id="KW-0675">Receptor</keyword>
<feature type="transmembrane region" description="Helical" evidence="10">
    <location>
        <begin position="38"/>
        <end position="60"/>
    </location>
</feature>
<dbReference type="GO" id="GO:0004984">
    <property type="term" value="F:olfactory receptor activity"/>
    <property type="evidence" value="ECO:0007669"/>
    <property type="project" value="InterPro"/>
</dbReference>
<gene>
    <name evidence="11" type="primary">Or-098</name>
    <name evidence="11" type="synonym">Nful_v1.0-Or-098</name>
    <name evidence="11" type="ORF">NFUL_NFUL000264</name>
</gene>
<feature type="transmembrane region" description="Helical" evidence="10">
    <location>
        <begin position="272"/>
        <end position="296"/>
    </location>
</feature>
<evidence type="ECO:0000256" key="10">
    <source>
        <dbReference type="RuleBase" id="RU351113"/>
    </source>
</evidence>
<evidence type="ECO:0000256" key="3">
    <source>
        <dbReference type="ARBA" id="ARBA00022606"/>
    </source>
</evidence>
<protein>
    <recommendedName>
        <fullName evidence="10">Odorant receptor</fullName>
    </recommendedName>
</protein>
<keyword evidence="6 10" id="KW-1133">Transmembrane helix</keyword>
<dbReference type="EMBL" id="SGBU01000033">
    <property type="protein sequence ID" value="KAF3054400.1"/>
    <property type="molecule type" value="Genomic_DNA"/>
</dbReference>
<evidence type="ECO:0000256" key="2">
    <source>
        <dbReference type="ARBA" id="ARBA00022475"/>
    </source>
</evidence>
<dbReference type="PANTHER" id="PTHR21137:SF35">
    <property type="entry name" value="ODORANT RECEPTOR 19A-RELATED"/>
    <property type="match status" value="1"/>
</dbReference>
<dbReference type="AlphaFoldDB" id="A0A6G1LPK8"/>
<proteinExistence type="inferred from homology"/>
<reference evidence="11 12" key="1">
    <citation type="submission" date="2019-08" db="EMBL/GenBank/DDBJ databases">
        <title>High quality draft denovo assembly of Nylanderia fulva.</title>
        <authorList>
            <person name="Vargo E.L."/>
            <person name="Tarone A.M."/>
            <person name="Konganti K.R."/>
        </authorList>
    </citation>
    <scope>NUCLEOTIDE SEQUENCE [LARGE SCALE GENOMIC DNA]</scope>
    <source>
        <strain evidence="11">TAMU-Nful-2015</strain>
        <tissue evidence="11">Whole body</tissue>
    </source>
</reference>
<dbReference type="OrthoDB" id="7546827at2759"/>
<dbReference type="InterPro" id="IPR004117">
    <property type="entry name" value="7tm6_olfct_rcpt"/>
</dbReference>
<comment type="similarity">
    <text evidence="10">Belongs to the insect chemoreceptor superfamily. Heteromeric odorant receptor channel (TC 1.A.69) family.</text>
</comment>
<feature type="transmembrane region" description="Helical" evidence="10">
    <location>
        <begin position="12"/>
        <end position="31"/>
    </location>
</feature>
<evidence type="ECO:0000313" key="12">
    <source>
        <dbReference type="Proteomes" id="UP000479987"/>
    </source>
</evidence>
<keyword evidence="7 10" id="KW-0472">Membrane</keyword>
<dbReference type="GO" id="GO:0005549">
    <property type="term" value="F:odorant binding"/>
    <property type="evidence" value="ECO:0007669"/>
    <property type="project" value="InterPro"/>
</dbReference>
<keyword evidence="4 10" id="KW-0812">Transmembrane</keyword>
<dbReference type="GO" id="GO:0005886">
    <property type="term" value="C:plasma membrane"/>
    <property type="evidence" value="ECO:0007669"/>
    <property type="project" value="UniProtKB-SubCell"/>
</dbReference>
<sequence>MDNVDQFFKNSHYKIVRLLLSIVGLWPFHTLRRRCTIYFVMILLLGSGFTCEILGILDIWRDTFELLDSLPVFLFAVVAIIKTIYAIYTLPKIKLLLINMREYHLSPKSDEEAKIHNSHALYARNFGYIYTGVVLGHPFIFQFMTLMAKINYQKSEENVTSSNKAQGIQSGISHPVNYMVDVDTYYVPIFIHTAVCEVCYTFLTVTFDVLYITLIEHCCGLLEGLRCRLENALNFQGNNDLMFTQDKSYSNIVYSIQRHTETMQFIAIMESVYSLPLFVHVGCLIIALSIVGFQVITTTGNIHHLIKHFSYMNALLINIFFENWQGQKIIDSSEKVFDSAYNAQWYNMPIATRKLLIMILMTSKKPLIFTIGKLFSLSYITYNAVMRTSMSYFMLLRSVQ</sequence>